<feature type="compositionally biased region" description="Basic and acidic residues" evidence="1">
    <location>
        <begin position="152"/>
        <end position="165"/>
    </location>
</feature>
<dbReference type="Proteomes" id="UP000008370">
    <property type="component" value="Unassembled WGS sequence"/>
</dbReference>
<evidence type="ECO:0000313" key="3">
    <source>
        <dbReference type="Proteomes" id="UP000008370"/>
    </source>
</evidence>
<feature type="region of interest" description="Disordered" evidence="1">
    <location>
        <begin position="267"/>
        <end position="319"/>
    </location>
</feature>
<gene>
    <name evidence="2" type="ORF">PHACADRAFT_191517</name>
</gene>
<dbReference type="PANTHER" id="PTHR40635">
    <property type="match status" value="1"/>
</dbReference>
<feature type="compositionally biased region" description="Basic and acidic residues" evidence="1">
    <location>
        <begin position="401"/>
        <end position="414"/>
    </location>
</feature>
<dbReference type="EMBL" id="JH930469">
    <property type="protein sequence ID" value="EKM59196.1"/>
    <property type="molecule type" value="Genomic_DNA"/>
</dbReference>
<reference evidence="2 3" key="1">
    <citation type="journal article" date="2012" name="BMC Genomics">
        <title>Comparative genomics of the white-rot fungi, Phanerochaete carnosa and P. chrysosporium, to elucidate the genetic basis of the distinct wood types they colonize.</title>
        <authorList>
            <person name="Suzuki H."/>
            <person name="MacDonald J."/>
            <person name="Syed K."/>
            <person name="Salamov A."/>
            <person name="Hori C."/>
            <person name="Aerts A."/>
            <person name="Henrissat B."/>
            <person name="Wiebenga A."/>
            <person name="vanKuyk P.A."/>
            <person name="Barry K."/>
            <person name="Lindquist E."/>
            <person name="LaButti K."/>
            <person name="Lapidus A."/>
            <person name="Lucas S."/>
            <person name="Coutinho P."/>
            <person name="Gong Y."/>
            <person name="Samejima M."/>
            <person name="Mahadevan R."/>
            <person name="Abou-Zaid M."/>
            <person name="de Vries R.P."/>
            <person name="Igarashi K."/>
            <person name="Yadav J.S."/>
            <person name="Grigoriev I.V."/>
            <person name="Master E.R."/>
        </authorList>
    </citation>
    <scope>NUCLEOTIDE SEQUENCE [LARGE SCALE GENOMIC DNA]</scope>
    <source>
        <strain evidence="2 3">HHB-10118-sp</strain>
    </source>
</reference>
<protein>
    <submittedName>
        <fullName evidence="2">Uncharacterized protein</fullName>
    </submittedName>
</protein>
<keyword evidence="3" id="KW-1185">Reference proteome</keyword>
<dbReference type="HOGENOM" id="CLU_051060_0_0_1"/>
<dbReference type="PANTHER" id="PTHR40635:SF1">
    <property type="match status" value="1"/>
</dbReference>
<name>K5V8P3_PHACS</name>
<sequence length="469" mass="51396">MKFNTRNAYYLRVSENTVLPLYLYLDEQHVEWMSERVLQHVLADLRPLVIPKLISEESAHLGLGGSGNAKKGTLDVHRGQTYQFGYFLRNTEPHSVLIKTRRFTAAPPREKKRAPQHISEDSENGPATNIHKRAKSTKKSQQYAPARKKRNTAKDRGKGKQRAIDLDNEEEAVSLSSDSDNKGEGAGFQPANLLPRRSARTRRLVAGGYREDDVEGDTEGAGAADVDIEMAAPENSDTVPPASDLRAPELDDAELVSMDPTDDIASPIEVKAEQTEPVLPSNPDEPIRVDEEPPQSPESPPHPEDAILVASDTEEDKPKPVMKLRYQGFSIRGRALCVIVEPYPPLHKAPRAMSLAPTGLVAPRAPSIAPADFVVSGQRARTPLFLPEDDRERSVTSAPWQRERPPVPLFHEDAPAAADDEDEDEADGGMLAFSQILKSVGDYATGAAEDDDEIEGAVFLGDADEAKGM</sequence>
<dbReference type="RefSeq" id="XP_007391767.1">
    <property type="nucleotide sequence ID" value="XM_007391705.1"/>
</dbReference>
<feature type="region of interest" description="Disordered" evidence="1">
    <location>
        <begin position="100"/>
        <end position="195"/>
    </location>
</feature>
<feature type="region of interest" description="Disordered" evidence="1">
    <location>
        <begin position="387"/>
        <end position="425"/>
    </location>
</feature>
<evidence type="ECO:0000313" key="2">
    <source>
        <dbReference type="EMBL" id="EKM59196.1"/>
    </source>
</evidence>
<proteinExistence type="predicted"/>
<dbReference type="InParanoid" id="K5V8P3"/>
<accession>K5V8P3</accession>
<dbReference type="GeneID" id="18910772"/>
<dbReference type="KEGG" id="pco:PHACADRAFT_191517"/>
<evidence type="ECO:0000256" key="1">
    <source>
        <dbReference type="SAM" id="MobiDB-lite"/>
    </source>
</evidence>
<dbReference type="OrthoDB" id="5374757at2759"/>
<organism evidence="2 3">
    <name type="scientific">Phanerochaete carnosa (strain HHB-10118-sp)</name>
    <name type="common">White-rot fungus</name>
    <name type="synonym">Peniophora carnosa</name>
    <dbReference type="NCBI Taxonomy" id="650164"/>
    <lineage>
        <taxon>Eukaryota</taxon>
        <taxon>Fungi</taxon>
        <taxon>Dikarya</taxon>
        <taxon>Basidiomycota</taxon>
        <taxon>Agaricomycotina</taxon>
        <taxon>Agaricomycetes</taxon>
        <taxon>Polyporales</taxon>
        <taxon>Phanerochaetaceae</taxon>
        <taxon>Phanerochaete</taxon>
    </lineage>
</organism>
<dbReference type="AlphaFoldDB" id="K5V8P3"/>